<feature type="binding site" evidence="3">
    <location>
        <position position="350"/>
    </location>
    <ligand>
        <name>Mg(2+)</name>
        <dbReference type="ChEBI" id="CHEBI:18420"/>
        <note>structural</note>
    </ligand>
</feature>
<feature type="region of interest" description="RU C" evidence="3">
    <location>
        <begin position="254"/>
        <end position="367"/>
    </location>
</feature>
<keyword evidence="4" id="KW-0614">Plasmid</keyword>
<reference evidence="4" key="1">
    <citation type="submission" date="2014-11" db="EMBL/GenBank/DDBJ databases">
        <title>Molecular Dissection of F12 Plasmids Harboring blaKPC-2 From Clinicl Klebsiella pneumonia.</title>
        <authorList>
            <person name="Jiang X."/>
            <person name="Zhang Y."/>
            <person name="Shen P."/>
            <person name="Tang Y."/>
            <person name="Liang W."/>
            <person name="Li G."/>
        </authorList>
    </citation>
    <scope>NUCLEOTIDE SEQUENCE</scope>
    <source>
        <strain evidence="4">HS08204</strain>
        <plasmid evidence="4">pHS08204</plasmid>
    </source>
</reference>
<comment type="caution">
    <text evidence="3">Lacks conserved residue(s) required for the propagation of feature annotation.</text>
</comment>
<feature type="binding site" evidence="3">
    <location>
        <position position="355"/>
    </location>
    <ligand>
        <name>Mg(2+)</name>
        <dbReference type="ChEBI" id="CHEBI:18420"/>
        <note>structural</note>
    </ligand>
</feature>
<dbReference type="InterPro" id="IPR043008">
    <property type="entry name" value="AtzD/Barbiturase_RUA"/>
</dbReference>
<feature type="site" description="Important for substrate specificity" evidence="3">
    <location>
        <position position="324"/>
    </location>
</feature>
<evidence type="ECO:0000256" key="1">
    <source>
        <dbReference type="ARBA" id="ARBA00010947"/>
    </source>
</evidence>
<feature type="binding site" evidence="3">
    <location>
        <begin position="231"/>
        <end position="232"/>
    </location>
    <ligand>
        <name>substrate</name>
    </ligand>
</feature>
<feature type="region of interest" description="RU B" evidence="3">
    <location>
        <begin position="111"/>
        <end position="248"/>
    </location>
</feature>
<evidence type="ECO:0000313" key="4">
    <source>
        <dbReference type="EMBL" id="AKA86869.1"/>
    </source>
</evidence>
<dbReference type="GO" id="GO:0018753">
    <property type="term" value="F:cyanuric acid amidohydrolase activity"/>
    <property type="evidence" value="ECO:0007669"/>
    <property type="project" value="UniProtKB-UniRule"/>
</dbReference>
<feature type="region of interest" description="RU A" evidence="3">
    <location>
        <begin position="1"/>
        <end position="103"/>
    </location>
</feature>
<proteinExistence type="inferred from homology"/>
<feature type="binding site" evidence="3">
    <location>
        <position position="354"/>
    </location>
    <ligand>
        <name>Mg(2+)</name>
        <dbReference type="ChEBI" id="CHEBI:18420"/>
        <note>structural</note>
    </ligand>
</feature>
<keyword evidence="2 3" id="KW-0378">Hydrolase</keyword>
<dbReference type="EMBL" id="KP125893">
    <property type="protein sequence ID" value="AKA86869.1"/>
    <property type="molecule type" value="Genomic_DNA"/>
</dbReference>
<accession>A0A0E3MRM2</accession>
<keyword evidence="3" id="KW-0479">Metal-binding</keyword>
<feature type="active site" evidence="3">
    <location>
        <position position="161"/>
    </location>
</feature>
<feature type="binding site" evidence="3">
    <location>
        <position position="52"/>
    </location>
    <ligand>
        <name>substrate</name>
    </ligand>
</feature>
<organism evidence="4">
    <name type="scientific">Klebsiella pneumoniae subsp. pneumoniae</name>
    <dbReference type="NCBI Taxonomy" id="72407"/>
    <lineage>
        <taxon>Bacteria</taxon>
        <taxon>Pseudomonadati</taxon>
        <taxon>Pseudomonadota</taxon>
        <taxon>Gammaproteobacteria</taxon>
        <taxon>Enterobacterales</taxon>
        <taxon>Enterobacteriaceae</taxon>
        <taxon>Klebsiella/Raoultella group</taxon>
        <taxon>Klebsiella</taxon>
        <taxon>Klebsiella pneumoniae complex</taxon>
    </lineage>
</organism>
<comment type="domain">
    <text evidence="3">The monomer structure is formed from three repeating units (RUs) that share the same structure as one another. The monomer, the active site and substrate all possess threefold rotational symmetry, to the extent that the active site possesses three potential Ser-Lys catalytic dyads. It is possible that any or all of the three active-site serines may act as nucleophile (albeit only one can do so per catalytic cycle).</text>
</comment>
<dbReference type="InterPro" id="IPR014086">
    <property type="entry name" value="AtzD/Barbiturase"/>
</dbReference>
<feature type="binding site" evidence="3">
    <location>
        <position position="353"/>
    </location>
    <ligand>
        <name>Mg(2+)</name>
        <dbReference type="ChEBI" id="CHEBI:18420"/>
        <note>structural</note>
    </ligand>
</feature>
<dbReference type="GO" id="GO:0046872">
    <property type="term" value="F:metal ion binding"/>
    <property type="evidence" value="ECO:0007669"/>
    <property type="project" value="UniProtKB-UniRule"/>
</dbReference>
<dbReference type="NCBIfam" id="TIGR02714">
    <property type="entry name" value="amido_AtzD_TrzD"/>
    <property type="match status" value="1"/>
</dbReference>
<dbReference type="Gene3D" id="3.30.1330.170">
    <property type="entry name" value="Cyanuric acid hydrolase/Barbiturase, RU A"/>
    <property type="match status" value="1"/>
</dbReference>
<dbReference type="EC" id="3.5.2.15" evidence="3"/>
<evidence type="ECO:0000256" key="3">
    <source>
        <dbReference type="HAMAP-Rule" id="MF_01989"/>
    </source>
</evidence>
<comment type="function">
    <text evidence="3">Responsible for the hydrolysis of cyanuric acid, an intermediate formed during catabolism of s-triazine based compounds in herbicides such as atrazine and polymers such as melamine. Catalyzes the hydrolytic opening of the s-triazine ring of cyanuric acid (2,4,6-trihydroxy-s-triazine) to yield carbon dioxide and carboxybiuret, which spontaneously decarboxylates to biuret.</text>
</comment>
<dbReference type="Pfam" id="PF09663">
    <property type="entry name" value="Amido_AtzD_TrzD"/>
    <property type="match status" value="1"/>
</dbReference>
<feature type="binding site" evidence="3">
    <location>
        <position position="193"/>
    </location>
    <ligand>
        <name>substrate</name>
    </ligand>
</feature>
<feature type="binding site" evidence="3">
    <location>
        <begin position="347"/>
        <end position="348"/>
    </location>
    <ligand>
        <name>substrate</name>
    </ligand>
</feature>
<comment type="activity regulation">
    <text evidence="3">Inhibited by barbituric acid.</text>
</comment>
<dbReference type="Gene3D" id="3.30.1330.180">
    <property type="entry name" value="Cyanuric acid hydrolase/Barbiturase, RU B"/>
    <property type="match status" value="1"/>
</dbReference>
<dbReference type="RefSeq" id="WP_001549947.1">
    <property type="nucleotide sequence ID" value="NZ_CP023489.1"/>
</dbReference>
<dbReference type="Gene3D" id="3.30.1330.160">
    <property type="entry name" value="Cyanuric acid hydrolase/Barbituras, RU C"/>
    <property type="match status" value="1"/>
</dbReference>
<sequence length="367" mass="39151">MQKVEVFRIPTASPDDVSGLKNLIENGSVDPRDIIAVLGKTEGNGCVNDFTRGFATQSLSIFMAEQLDMSVSAVQERIAFVMSGGTEGVMSPHLTVFTRKEVDQPAKEGKRLAAGIAFTRDFLPEEIGRMAQVKEVAEGVRIAMKDAGITDPQDVHFVQIKCPLLTADRIEDARVRGQTVAVHDTYKSMAYSRGASALGVALALGEVSEDALNDKVICQDWTLYSGVASTSAGVELLKDEIIVIGNAENTTSDLRIGHAVMQDAIDIDALFAAMREAGLEFDGLPPQEELDRIVNVLAKAEASSTGTVRGRRNTMQDDSDINHTRSARAVVNAAIAAITRDPLVYVSGGAEHQGPDGGGPISVIAKV</sequence>
<feature type="binding site" evidence="3">
    <location>
        <position position="301"/>
    </location>
    <ligand>
        <name>Mg(2+)</name>
        <dbReference type="ChEBI" id="CHEBI:18420"/>
        <note>structural</note>
    </ligand>
</feature>
<dbReference type="InterPro" id="IPR043007">
    <property type="entry name" value="AtzD/Barbiturase_RUC"/>
</dbReference>
<dbReference type="AlphaFoldDB" id="A0A0E3MRM2"/>
<comment type="pathway">
    <text evidence="3">Xenobiotic degradation; atrazine degradation; biuret from cyanurate: step 1/1.</text>
</comment>
<dbReference type="InterPro" id="IPR043006">
    <property type="entry name" value="AtzD/Barbiturase_RUB"/>
</dbReference>
<geneLocation type="plasmid" evidence="4">
    <name>pHS08204</name>
</geneLocation>
<feature type="binding site" evidence="3">
    <location>
        <begin position="83"/>
        <end position="84"/>
    </location>
    <ligand>
        <name>substrate</name>
    </ligand>
</feature>
<comment type="similarity">
    <text evidence="1 3">Belongs to the cyclic amide hydrolase (CyAH) family.</text>
</comment>
<feature type="binding site" evidence="3">
    <location>
        <position position="358"/>
    </location>
    <ligand>
        <name>Mg(2+)</name>
        <dbReference type="ChEBI" id="CHEBI:18420"/>
        <note>structural</note>
    </ligand>
</feature>
<comment type="catalytic activity">
    <reaction evidence="3">
        <text>cyanurate + H2O = 1-carboxybiuret + H(+)</text>
        <dbReference type="Rhea" id="RHEA:70363"/>
        <dbReference type="ChEBI" id="CHEBI:15377"/>
        <dbReference type="ChEBI" id="CHEBI:15378"/>
        <dbReference type="ChEBI" id="CHEBI:38028"/>
        <dbReference type="ChEBI" id="CHEBI:142864"/>
        <dbReference type="EC" id="3.5.2.15"/>
    </reaction>
</comment>
<evidence type="ECO:0000256" key="2">
    <source>
        <dbReference type="ARBA" id="ARBA00022801"/>
    </source>
</evidence>
<dbReference type="GO" id="GO:0019381">
    <property type="term" value="P:atrazine catabolic process"/>
    <property type="evidence" value="ECO:0007669"/>
    <property type="project" value="UniProtKB-UniRule"/>
</dbReference>
<name>A0A0E3MRM2_KLEPN</name>
<comment type="subunit">
    <text evidence="3">Homotetramer.</text>
</comment>
<feature type="active site" description="Nucleophile" evidence="3">
    <location>
        <position position="231"/>
    </location>
</feature>
<protein>
    <recommendedName>
        <fullName evidence="3">Cyanuric acid amidohydrolase</fullName>
        <shortName evidence="3">CAH</shortName>
        <ecNumber evidence="3">3.5.2.15</ecNumber>
    </recommendedName>
</protein>
<dbReference type="HAMAP" id="MF_01989">
    <property type="entry name" value="Cyc_amidohydrol"/>
    <property type="match status" value="1"/>
</dbReference>
<dbReference type="UniPathway" id="UPA00008">
    <property type="reaction ID" value="UER00502"/>
</dbReference>
<keyword evidence="3" id="KW-0460">Magnesium</keyword>
<feature type="binding site" evidence="3">
    <location>
        <position position="328"/>
    </location>
    <ligand>
        <name>substrate</name>
    </ligand>
</feature>